<evidence type="ECO:0000256" key="3">
    <source>
        <dbReference type="ARBA" id="ARBA00022833"/>
    </source>
</evidence>
<dbReference type="SMART" id="SM00064">
    <property type="entry name" value="FYVE"/>
    <property type="match status" value="1"/>
</dbReference>
<feature type="region of interest" description="Disordered" evidence="5">
    <location>
        <begin position="493"/>
        <end position="516"/>
    </location>
</feature>
<evidence type="ECO:0000256" key="2">
    <source>
        <dbReference type="ARBA" id="ARBA00022771"/>
    </source>
</evidence>
<evidence type="ECO:0000256" key="4">
    <source>
        <dbReference type="PROSITE-ProRule" id="PRU00091"/>
    </source>
</evidence>
<dbReference type="InterPro" id="IPR013083">
    <property type="entry name" value="Znf_RING/FYVE/PHD"/>
</dbReference>
<dbReference type="GO" id="GO:0008289">
    <property type="term" value="F:lipid binding"/>
    <property type="evidence" value="ECO:0007669"/>
    <property type="project" value="InterPro"/>
</dbReference>
<evidence type="ECO:0000259" key="7">
    <source>
        <dbReference type="PROSITE" id="PS50848"/>
    </source>
</evidence>
<dbReference type="InterPro" id="IPR002913">
    <property type="entry name" value="START_lipid-bd_dom"/>
</dbReference>
<dbReference type="CDD" id="cd00065">
    <property type="entry name" value="FYVE_like_SF"/>
    <property type="match status" value="1"/>
</dbReference>
<dbReference type="PANTHER" id="PTHR13510">
    <property type="entry name" value="FYVE-FINGER-CONTAINING RAB5 EFFECTOR PROTEIN RABENOSYN-5-RELATED"/>
    <property type="match status" value="1"/>
</dbReference>
<keyword evidence="10" id="KW-1185">Reference proteome</keyword>
<feature type="compositionally biased region" description="Low complexity" evidence="5">
    <location>
        <begin position="353"/>
        <end position="363"/>
    </location>
</feature>
<dbReference type="SUPFAM" id="SSF57903">
    <property type="entry name" value="FYVE/PHD zinc finger"/>
    <property type="match status" value="1"/>
</dbReference>
<organism evidence="9 10">
    <name type="scientific">Aphanomyces stellatus</name>
    <dbReference type="NCBI Taxonomy" id="120398"/>
    <lineage>
        <taxon>Eukaryota</taxon>
        <taxon>Sar</taxon>
        <taxon>Stramenopiles</taxon>
        <taxon>Oomycota</taxon>
        <taxon>Saprolegniomycetes</taxon>
        <taxon>Saprolegniales</taxon>
        <taxon>Verrucalvaceae</taxon>
        <taxon>Aphanomyces</taxon>
    </lineage>
</organism>
<dbReference type="InterPro" id="IPR052727">
    <property type="entry name" value="Rab4/Rab5_effector"/>
</dbReference>
<sequence>MTASRKHYPLPSSFFDCPKLSSADQAYFIALGEQSLRTFVEKALMPMDDSWMPQSDCNGVQLFEGETDRRNKNLLPYRATTSIHGTLDEVSMLHAFDTRELCLQHIARNKHDHVLDIMPLYSFIKRTDEAPLQQIYVKWAATASAVPMVRDRDFLFLESQDEFQLDDGRRGWAFCQHSIALPSVPPQSLSGLSLIRGSLYHTGCVFLESAPGVLDVIAHIAIDFKGTLPMWVRRHALQRRAATIGNVNKHVHELRLSAHPLKRVIAAPSKRCTLCARSFGLWTKTNCQSCGHVVCKRCSQCWRVGDGDALVRVCIDCSKQVRERGELFATATSVSQWRQSIASSFPKSRHPSSPRSRAGRSASIVQGMGGSAAAIDVQRARRESVPQDMTETLDMREVVEKESRRREAKKEKARQAMYNDLTPGMDRFLSLETVRSDQLEDTMTRLPSYEDDPKKFDLGYLDHLYQPPNDCDDSFVLLDSMAMMETMLDTTTGRSSFMDVPPRRSSLTNDARPPLTQRMSSLSSLNTSMSLPTELDNATTVIVRLSSTWSQREDSSLRPHTLTTTTGPSLHYVIPPVAEDATDDNESLSRLLHLLAKKQQAN</sequence>
<evidence type="ECO:0000256" key="5">
    <source>
        <dbReference type="SAM" id="MobiDB-lite"/>
    </source>
</evidence>
<dbReference type="EMBL" id="VJMH01005132">
    <property type="protein sequence ID" value="KAF0700235.1"/>
    <property type="molecule type" value="Genomic_DNA"/>
</dbReference>
<feature type="domain" description="START" evidence="7">
    <location>
        <begin position="48"/>
        <end position="232"/>
    </location>
</feature>
<dbReference type="GO" id="GO:0008270">
    <property type="term" value="F:zinc ion binding"/>
    <property type="evidence" value="ECO:0007669"/>
    <property type="project" value="UniProtKB-KW"/>
</dbReference>
<feature type="domain" description="FYVE-type" evidence="6">
    <location>
        <begin position="266"/>
        <end position="322"/>
    </location>
</feature>
<evidence type="ECO:0000313" key="10">
    <source>
        <dbReference type="Proteomes" id="UP000332933"/>
    </source>
</evidence>
<dbReference type="PANTHER" id="PTHR13510:SF44">
    <property type="entry name" value="RABENOSYN-5"/>
    <property type="match status" value="1"/>
</dbReference>
<dbReference type="InterPro" id="IPR011011">
    <property type="entry name" value="Znf_FYVE_PHD"/>
</dbReference>
<dbReference type="OrthoDB" id="69116at2759"/>
<dbReference type="Pfam" id="PF01363">
    <property type="entry name" value="FYVE"/>
    <property type="match status" value="1"/>
</dbReference>
<proteinExistence type="predicted"/>
<dbReference type="Proteomes" id="UP000332933">
    <property type="component" value="Unassembled WGS sequence"/>
</dbReference>
<dbReference type="PROSITE" id="PS50848">
    <property type="entry name" value="START"/>
    <property type="match status" value="1"/>
</dbReference>
<dbReference type="Gene3D" id="3.30.40.10">
    <property type="entry name" value="Zinc/RING finger domain, C3HC4 (zinc finger)"/>
    <property type="match status" value="1"/>
</dbReference>
<protein>
    <submittedName>
        <fullName evidence="9">Aste57867_9244 protein</fullName>
    </submittedName>
</protein>
<dbReference type="InterPro" id="IPR017455">
    <property type="entry name" value="Znf_FYVE-rel"/>
</dbReference>
<gene>
    <name evidence="9" type="primary">Aste57867_9244</name>
    <name evidence="8" type="ORF">As57867_009208</name>
    <name evidence="9" type="ORF">ASTE57867_9244</name>
</gene>
<name>A0A485KMJ2_9STRA</name>
<keyword evidence="1" id="KW-0479">Metal-binding</keyword>
<keyword evidence="3" id="KW-0862">Zinc</keyword>
<keyword evidence="2 4" id="KW-0863">Zinc-finger</keyword>
<dbReference type="PROSITE" id="PS50178">
    <property type="entry name" value="ZF_FYVE"/>
    <property type="match status" value="1"/>
</dbReference>
<evidence type="ECO:0000256" key="1">
    <source>
        <dbReference type="ARBA" id="ARBA00022723"/>
    </source>
</evidence>
<dbReference type="InterPro" id="IPR000306">
    <property type="entry name" value="Znf_FYVE"/>
</dbReference>
<accession>A0A485KMJ2</accession>
<evidence type="ECO:0000259" key="6">
    <source>
        <dbReference type="PROSITE" id="PS50178"/>
    </source>
</evidence>
<dbReference type="AlphaFoldDB" id="A0A485KMJ2"/>
<evidence type="ECO:0000313" key="9">
    <source>
        <dbReference type="EMBL" id="VFT86127.1"/>
    </source>
</evidence>
<feature type="region of interest" description="Disordered" evidence="5">
    <location>
        <begin position="342"/>
        <end position="365"/>
    </location>
</feature>
<dbReference type="InterPro" id="IPR023393">
    <property type="entry name" value="START-like_dom_sf"/>
</dbReference>
<reference evidence="9 10" key="1">
    <citation type="submission" date="2019-03" db="EMBL/GenBank/DDBJ databases">
        <authorList>
            <person name="Gaulin E."/>
            <person name="Dumas B."/>
        </authorList>
    </citation>
    <scope>NUCLEOTIDE SEQUENCE [LARGE SCALE GENOMIC DNA]</scope>
    <source>
        <strain evidence="9">CBS 568.67</strain>
    </source>
</reference>
<dbReference type="Pfam" id="PF01852">
    <property type="entry name" value="START"/>
    <property type="match status" value="1"/>
</dbReference>
<dbReference type="SUPFAM" id="SSF55961">
    <property type="entry name" value="Bet v1-like"/>
    <property type="match status" value="1"/>
</dbReference>
<reference evidence="8" key="2">
    <citation type="submission" date="2019-06" db="EMBL/GenBank/DDBJ databases">
        <title>Genomics analysis of Aphanomyces spp. identifies a new class of oomycete effector associated with host adaptation.</title>
        <authorList>
            <person name="Gaulin E."/>
        </authorList>
    </citation>
    <scope>NUCLEOTIDE SEQUENCE</scope>
    <source>
        <strain evidence="8">CBS 578.67</strain>
    </source>
</reference>
<dbReference type="EMBL" id="CAADRA010005153">
    <property type="protein sequence ID" value="VFT86127.1"/>
    <property type="molecule type" value="Genomic_DNA"/>
</dbReference>
<evidence type="ECO:0000313" key="8">
    <source>
        <dbReference type="EMBL" id="KAF0700235.1"/>
    </source>
</evidence>
<dbReference type="Gene3D" id="3.30.530.20">
    <property type="match status" value="1"/>
</dbReference>